<dbReference type="AlphaFoldDB" id="A0A6B9G3P9"/>
<dbReference type="EMBL" id="CP024770">
    <property type="protein sequence ID" value="QGY32241.1"/>
    <property type="molecule type" value="Genomic_DNA"/>
</dbReference>
<feature type="region of interest" description="Disordered" evidence="2">
    <location>
        <begin position="297"/>
        <end position="323"/>
    </location>
</feature>
<evidence type="ECO:0000256" key="1">
    <source>
        <dbReference type="SAM" id="Coils"/>
    </source>
</evidence>
<feature type="coiled-coil region" evidence="1">
    <location>
        <begin position="579"/>
        <end position="606"/>
    </location>
</feature>
<proteinExistence type="predicted"/>
<evidence type="ECO:0000313" key="4">
    <source>
        <dbReference type="Proteomes" id="UP000502005"/>
    </source>
</evidence>
<gene>
    <name evidence="3" type="ORF">CUN67_24945</name>
</gene>
<feature type="compositionally biased region" description="Low complexity" evidence="2">
    <location>
        <begin position="309"/>
        <end position="318"/>
    </location>
</feature>
<name>A0A6B9G3P9_PANCY</name>
<organism evidence="3 4">
    <name type="scientific">Pantoea cypripedii</name>
    <name type="common">Pectobacterium cypripedii</name>
    <name type="synonym">Erwinia cypripedii</name>
    <dbReference type="NCBI Taxonomy" id="55209"/>
    <lineage>
        <taxon>Bacteria</taxon>
        <taxon>Pseudomonadati</taxon>
        <taxon>Pseudomonadota</taxon>
        <taxon>Gammaproteobacteria</taxon>
        <taxon>Enterobacterales</taxon>
        <taxon>Erwiniaceae</taxon>
        <taxon>Pantoea</taxon>
    </lineage>
</organism>
<reference evidence="3 4" key="1">
    <citation type="submission" date="2017-11" db="EMBL/GenBank/DDBJ databases">
        <title>Genome sequence of Pantoea cypripedii NE1.</title>
        <authorList>
            <person name="Nascimento F.X."/>
        </authorList>
    </citation>
    <scope>NUCLEOTIDE SEQUENCE [LARGE SCALE GENOMIC DNA]</scope>
    <source>
        <strain evidence="3 4">NE1</strain>
        <plasmid evidence="4">pne1b</plasmid>
    </source>
</reference>
<dbReference type="Proteomes" id="UP000502005">
    <property type="component" value="Plasmid pNE1B"/>
</dbReference>
<evidence type="ECO:0000256" key="2">
    <source>
        <dbReference type="SAM" id="MobiDB-lite"/>
    </source>
</evidence>
<geneLocation type="plasmid" evidence="4">
    <name>pne1b</name>
</geneLocation>
<evidence type="ECO:0000313" key="3">
    <source>
        <dbReference type="EMBL" id="QGY32241.1"/>
    </source>
</evidence>
<keyword evidence="3" id="KW-0614">Plasmid</keyword>
<sequence>MDMDITVARAHPWASQYIDRNLDKHATPKQLVNFVNRTTNSNRTLTSFFKKQPEHLSLKAKRLVLETLHDMLFERKINFSAQSGSAKLSTLIANKIGGITDKINRISLLPVNQDKKNSKVLVEMNGTNDPQTEFIINIHEGAFPYHILKLLNIKAFDPTLMELYKYCCEQKMDTGETLKYLCDNWTDSDHFSEISSFPDSHINVLTNGTEETLAKVWESIHFAKECNLNIIETREQIMQQLPDYDVAFNYGDPTNLPHHDFSHAGYGEIDRNYCFFDITKKNQLINSDKLHDAETRSYDSADTSVERPTASTSAASATGVNLPQSAPLPSQATLLGHLGPGSFYSGSDEVIKGNINVMLNGPQFSGSDMLGMLMMYERRPGGLDHKRVLPAKIEKEHIPQLAKLLREITDMFFSESITTREKETAFMVFCEFSQLRSDKATAGTFRYISDEMTRITGIPFNPDNAGRNTIPFHATRKRFFLALTEQIDKKNGFDYSAIPEEKLSPSSSAQWKKSASVQSLHSGGIVELSGRGGATSDDISLRTGNPSGKVKKLKYQIEKFEKDLDRLWEMHPQLAFEYRHSLNSALGEAKRRLKKVKSENNAFIKQVDIKGLIAFLHIKTIKLAKEIDAIETQKHASSVEKSDLAKMYNRRLHDEQAAKMALSDVITRKANVLREMIGSA</sequence>
<keyword evidence="1" id="KW-0175">Coiled coil</keyword>
<protein>
    <submittedName>
        <fullName evidence="3">Uncharacterized protein</fullName>
    </submittedName>
</protein>
<accession>A0A6B9G3P9</accession>